<feature type="compositionally biased region" description="Polar residues" evidence="1">
    <location>
        <begin position="68"/>
        <end position="84"/>
    </location>
</feature>
<accession>A0AAU9TKC3</accession>
<feature type="region of interest" description="Disordered" evidence="1">
    <location>
        <begin position="1"/>
        <end position="32"/>
    </location>
</feature>
<evidence type="ECO:0000313" key="2">
    <source>
        <dbReference type="EMBL" id="CAH2087571.1"/>
    </source>
</evidence>
<keyword evidence="3" id="KW-1185">Reference proteome</keyword>
<gene>
    <name evidence="2" type="ORF">EEDITHA_LOCUS3819</name>
</gene>
<evidence type="ECO:0000256" key="1">
    <source>
        <dbReference type="SAM" id="MobiDB-lite"/>
    </source>
</evidence>
<dbReference type="AlphaFoldDB" id="A0AAU9TKC3"/>
<dbReference type="Proteomes" id="UP001153954">
    <property type="component" value="Unassembled WGS sequence"/>
</dbReference>
<reference evidence="2" key="1">
    <citation type="submission" date="2022-03" db="EMBL/GenBank/DDBJ databases">
        <authorList>
            <person name="Tunstrom K."/>
        </authorList>
    </citation>
    <scope>NUCLEOTIDE SEQUENCE</scope>
</reference>
<sequence length="84" mass="9731">MIHIAIRQNLSSHTRKQSEPPAPDLEDMETRPWDPLPIYAMREIERDFGTHLPGSHWSRNGPRKSLEKTNLQHQNLSNTGVNYS</sequence>
<organism evidence="2 3">
    <name type="scientific">Euphydryas editha</name>
    <name type="common">Edith's checkerspot</name>
    <dbReference type="NCBI Taxonomy" id="104508"/>
    <lineage>
        <taxon>Eukaryota</taxon>
        <taxon>Metazoa</taxon>
        <taxon>Ecdysozoa</taxon>
        <taxon>Arthropoda</taxon>
        <taxon>Hexapoda</taxon>
        <taxon>Insecta</taxon>
        <taxon>Pterygota</taxon>
        <taxon>Neoptera</taxon>
        <taxon>Endopterygota</taxon>
        <taxon>Lepidoptera</taxon>
        <taxon>Glossata</taxon>
        <taxon>Ditrysia</taxon>
        <taxon>Papilionoidea</taxon>
        <taxon>Nymphalidae</taxon>
        <taxon>Nymphalinae</taxon>
        <taxon>Euphydryas</taxon>
    </lineage>
</organism>
<protein>
    <submittedName>
        <fullName evidence="2">Uncharacterized protein</fullName>
    </submittedName>
</protein>
<dbReference type="EMBL" id="CAKOGL010000006">
    <property type="protein sequence ID" value="CAH2087571.1"/>
    <property type="molecule type" value="Genomic_DNA"/>
</dbReference>
<proteinExistence type="predicted"/>
<evidence type="ECO:0000313" key="3">
    <source>
        <dbReference type="Proteomes" id="UP001153954"/>
    </source>
</evidence>
<name>A0AAU9TKC3_EUPED</name>
<comment type="caution">
    <text evidence="2">The sequence shown here is derived from an EMBL/GenBank/DDBJ whole genome shotgun (WGS) entry which is preliminary data.</text>
</comment>
<feature type="region of interest" description="Disordered" evidence="1">
    <location>
        <begin position="51"/>
        <end position="84"/>
    </location>
</feature>